<dbReference type="UniPathway" id="UPA00219"/>
<sequence>MVDFAMPKEKSASEILKKRARRRPRALFGRLVKWSLILTAVMMLMGATAMVGVYFYLVDDLPKITSLKDYHPSIITTVYSDDNRKIAEFYKERRIVVPLSKIPIQLQQAFIAAEDARFYKHQGIDFFSIVRAFIKNLEAGTIVQGGSTITQQVTKSFLLTPERSYKRKIKEAILAYRIDKTFSKEEILYLYLNQIYLGHGAYGVEAAAENYFGKSVSELNLAECAILAGLPQAPSRYSPFRFPERAKQRQIYVLNRMLAEGFIDNTEVSEAIDVEMDIKPRRNWYIEEVPIYTEHIRRYVEKKYGPDALYTQGLKIYAAVNIEMQKAARKQMQKGLRDLDHRLGYRGPEDHLAPEEIETFNERIQATLQETPLAEGSLTKGVVIDVNDKAGTATVRMGEVRGMLSVEDISWARKPNPKLAYYQAKVRRVSQVLKTGDVIQVKLGRQKEKSEVWPLTLEQTPEAQSALLCIEAETGLVKVMVGGRDFMQSQFNRAIQSRRQPGSAFKPIIYAAALDKGFTPATTIIDSPIVFKDEANDFTWKPKNYGKKFYGPTLLRTALAKSRNVVTIKILQEIGIDYCIDYARKLGIQSEMPRDLSIALGSSGISLLELVNAYAVFANQGYLVEPAFITKIEDRDGNILEEMNPSRERVIDKSTAYIMTSLLESVVKEGTGRRVNALNRPVAGKTGTTNDLQDAWFVGYTPRFISGVWVGYDNGRTLGKGETGSRTASPIWLGFMDAILKDKPVQMFQVPEGVVFAKIDAQTGLLPIPESPKTRFECFKEGTVPTEYTKKPDTIVDAESFFKSDM</sequence>
<evidence type="ECO:0000256" key="27">
    <source>
        <dbReference type="SAM" id="Phobius"/>
    </source>
</evidence>
<dbReference type="InterPro" id="IPR031376">
    <property type="entry name" value="PCB_OB"/>
</dbReference>
<dbReference type="Gene3D" id="3.40.710.10">
    <property type="entry name" value="DD-peptidase/beta-lactamase superfamily"/>
    <property type="match status" value="2"/>
</dbReference>
<keyword evidence="19 27" id="KW-0472">Membrane</keyword>
<keyword evidence="13 27" id="KW-0812">Transmembrane</keyword>
<comment type="similarity">
    <text evidence="3">In the C-terminal section; belongs to the transpeptidase family.</text>
</comment>
<dbReference type="NCBIfam" id="TIGR02074">
    <property type="entry name" value="PBP_1a_fam"/>
    <property type="match status" value="1"/>
</dbReference>
<dbReference type="KEGG" id="dwd:DSCW_41730"/>
<evidence type="ECO:0000256" key="21">
    <source>
        <dbReference type="ARBA" id="ARBA00023268"/>
    </source>
</evidence>
<proteinExistence type="inferred from homology"/>
<dbReference type="Pfam" id="PF00905">
    <property type="entry name" value="Transpeptidase"/>
    <property type="match status" value="1"/>
</dbReference>
<keyword evidence="11" id="KW-0328">Glycosyltransferase</keyword>
<keyword evidence="20" id="KW-0046">Antibiotic resistance</keyword>
<dbReference type="InterPro" id="IPR036950">
    <property type="entry name" value="PBP_transglycosylase"/>
</dbReference>
<dbReference type="GO" id="GO:0008658">
    <property type="term" value="F:penicillin binding"/>
    <property type="evidence" value="ECO:0007669"/>
    <property type="project" value="InterPro"/>
</dbReference>
<dbReference type="GO" id="GO:0003676">
    <property type="term" value="F:nucleic acid binding"/>
    <property type="evidence" value="ECO:0007669"/>
    <property type="project" value="InterPro"/>
</dbReference>
<evidence type="ECO:0000256" key="26">
    <source>
        <dbReference type="ARBA" id="ARBA00060592"/>
    </source>
</evidence>
<dbReference type="PROSITE" id="PS50126">
    <property type="entry name" value="S1"/>
    <property type="match status" value="1"/>
</dbReference>
<dbReference type="EC" id="3.4.16.4" evidence="5"/>
<evidence type="ECO:0000256" key="19">
    <source>
        <dbReference type="ARBA" id="ARBA00023136"/>
    </source>
</evidence>
<evidence type="ECO:0000256" key="12">
    <source>
        <dbReference type="ARBA" id="ARBA00022679"/>
    </source>
</evidence>
<dbReference type="SUPFAM" id="SSF56601">
    <property type="entry name" value="beta-lactamase/transpeptidase-like"/>
    <property type="match status" value="1"/>
</dbReference>
<evidence type="ECO:0000256" key="10">
    <source>
        <dbReference type="ARBA" id="ARBA00022670"/>
    </source>
</evidence>
<feature type="transmembrane region" description="Helical" evidence="27">
    <location>
        <begin position="31"/>
        <end position="57"/>
    </location>
</feature>
<dbReference type="Gene3D" id="1.10.3810.10">
    <property type="entry name" value="Biosynthetic peptidoglycan transglycosylase-like"/>
    <property type="match status" value="1"/>
</dbReference>
<comment type="pathway">
    <text evidence="26">Glycan biosynthesis.</text>
</comment>
<dbReference type="GO" id="GO:0005886">
    <property type="term" value="C:plasma membrane"/>
    <property type="evidence" value="ECO:0007669"/>
    <property type="project" value="UniProtKB-SubCell"/>
</dbReference>
<dbReference type="InterPro" id="IPR050396">
    <property type="entry name" value="Glycosyltr_51/Transpeptidase"/>
</dbReference>
<keyword evidence="21" id="KW-0511">Multifunctional enzyme</keyword>
<dbReference type="InterPro" id="IPR001264">
    <property type="entry name" value="Glyco_trans_51"/>
</dbReference>
<evidence type="ECO:0000256" key="1">
    <source>
        <dbReference type="ARBA" id="ARBA00004249"/>
    </source>
</evidence>
<keyword evidence="18 27" id="KW-1133">Transmembrane helix</keyword>
<evidence type="ECO:0000256" key="5">
    <source>
        <dbReference type="ARBA" id="ARBA00012448"/>
    </source>
</evidence>
<dbReference type="AlphaFoldDB" id="A0A5K7Z4R1"/>
<dbReference type="InterPro" id="IPR012338">
    <property type="entry name" value="Beta-lactam/transpept-like"/>
</dbReference>
<evidence type="ECO:0000256" key="13">
    <source>
        <dbReference type="ARBA" id="ARBA00022692"/>
    </source>
</evidence>
<comment type="similarity">
    <text evidence="4">In the N-terminal section; belongs to the glycosyltransferase 51 family.</text>
</comment>
<dbReference type="PANTHER" id="PTHR32282:SF27">
    <property type="entry name" value="PENICILLIN-BINDING PROTEIN 1A"/>
    <property type="match status" value="1"/>
</dbReference>
<dbReference type="GO" id="GO:0030288">
    <property type="term" value="C:outer membrane-bounded periplasmic space"/>
    <property type="evidence" value="ECO:0007669"/>
    <property type="project" value="TreeGrafter"/>
</dbReference>
<comment type="catalytic activity">
    <reaction evidence="25">
        <text>[GlcNAc-(1-&gt;4)-Mur2Ac(oyl-L-Ala-gamma-D-Glu-L-Lys-D-Ala-D-Ala)](n)-di-trans,octa-cis-undecaprenyl diphosphate + beta-D-GlcNAc-(1-&gt;4)-Mur2Ac(oyl-L-Ala-gamma-D-Glu-L-Lys-D-Ala-D-Ala)-di-trans,octa-cis-undecaprenyl diphosphate = [GlcNAc-(1-&gt;4)-Mur2Ac(oyl-L-Ala-gamma-D-Glu-L-Lys-D-Ala-D-Ala)](n+1)-di-trans,octa-cis-undecaprenyl diphosphate + di-trans,octa-cis-undecaprenyl diphosphate + H(+)</text>
        <dbReference type="Rhea" id="RHEA:23708"/>
        <dbReference type="Rhea" id="RHEA-COMP:9602"/>
        <dbReference type="Rhea" id="RHEA-COMP:9603"/>
        <dbReference type="ChEBI" id="CHEBI:15378"/>
        <dbReference type="ChEBI" id="CHEBI:58405"/>
        <dbReference type="ChEBI" id="CHEBI:60033"/>
        <dbReference type="ChEBI" id="CHEBI:78435"/>
        <dbReference type="EC" id="2.4.99.28"/>
    </reaction>
</comment>
<protein>
    <recommendedName>
        <fullName evidence="6">Penicillin-binding protein 1A</fullName>
        <ecNumber evidence="24">2.4.99.28</ecNumber>
        <ecNumber evidence="5">3.4.16.4</ecNumber>
    </recommendedName>
</protein>
<keyword evidence="16" id="KW-0735">Signal-anchor</keyword>
<dbReference type="GO" id="GO:0008360">
    <property type="term" value="P:regulation of cell shape"/>
    <property type="evidence" value="ECO:0007669"/>
    <property type="project" value="UniProtKB-KW"/>
</dbReference>
<dbReference type="Pfam" id="PF00912">
    <property type="entry name" value="Transgly"/>
    <property type="match status" value="1"/>
</dbReference>
<dbReference type="InterPro" id="IPR012340">
    <property type="entry name" value="NA-bd_OB-fold"/>
</dbReference>
<evidence type="ECO:0000256" key="8">
    <source>
        <dbReference type="ARBA" id="ARBA00022519"/>
    </source>
</evidence>
<dbReference type="SUPFAM" id="SSF50249">
    <property type="entry name" value="Nucleic acid-binding proteins"/>
    <property type="match status" value="1"/>
</dbReference>
<gene>
    <name evidence="29" type="ORF">DSCW_41730</name>
</gene>
<dbReference type="GO" id="GO:0071555">
    <property type="term" value="P:cell wall organization"/>
    <property type="evidence" value="ECO:0007669"/>
    <property type="project" value="UniProtKB-KW"/>
</dbReference>
<evidence type="ECO:0000256" key="20">
    <source>
        <dbReference type="ARBA" id="ARBA00023251"/>
    </source>
</evidence>
<dbReference type="Pfam" id="PF17092">
    <property type="entry name" value="PCB_OB"/>
    <property type="match status" value="1"/>
</dbReference>
<dbReference type="InterPro" id="IPR001460">
    <property type="entry name" value="PCN-bd_Tpept"/>
</dbReference>
<name>A0A5K7Z4R1_9BACT</name>
<keyword evidence="22" id="KW-0961">Cell wall biogenesis/degradation</keyword>
<keyword evidence="15" id="KW-0133">Cell shape</keyword>
<dbReference type="GO" id="GO:0008955">
    <property type="term" value="F:peptidoglycan glycosyltransferase activity"/>
    <property type="evidence" value="ECO:0007669"/>
    <property type="project" value="UniProtKB-EC"/>
</dbReference>
<dbReference type="SMART" id="SM00316">
    <property type="entry name" value="S1"/>
    <property type="match status" value="1"/>
</dbReference>
<feature type="domain" description="S1 motif" evidence="28">
    <location>
        <begin position="376"/>
        <end position="458"/>
    </location>
</feature>
<evidence type="ECO:0000256" key="11">
    <source>
        <dbReference type="ARBA" id="ARBA00022676"/>
    </source>
</evidence>
<keyword evidence="14" id="KW-0378">Hydrolase</keyword>
<evidence type="ECO:0000259" key="28">
    <source>
        <dbReference type="PROSITE" id="PS50126"/>
    </source>
</evidence>
<reference evidence="29 30" key="1">
    <citation type="submission" date="2019-11" db="EMBL/GenBank/DDBJ databases">
        <title>Comparative genomics of hydrocarbon-degrading Desulfosarcina strains.</title>
        <authorList>
            <person name="Watanabe M."/>
            <person name="Kojima H."/>
            <person name="Fukui M."/>
        </authorList>
    </citation>
    <scope>NUCLEOTIDE SEQUENCE [LARGE SCALE GENOMIC DNA]</scope>
    <source>
        <strain evidence="29 30">PP31</strain>
    </source>
</reference>
<evidence type="ECO:0000313" key="30">
    <source>
        <dbReference type="Proteomes" id="UP000427769"/>
    </source>
</evidence>
<dbReference type="GO" id="GO:0009252">
    <property type="term" value="P:peptidoglycan biosynthetic process"/>
    <property type="evidence" value="ECO:0007669"/>
    <property type="project" value="UniProtKB-UniPathway"/>
</dbReference>
<keyword evidence="8" id="KW-0997">Cell inner membrane</keyword>
<dbReference type="PANTHER" id="PTHR32282">
    <property type="entry name" value="BINDING PROTEIN TRANSPEPTIDASE, PUTATIVE-RELATED"/>
    <property type="match status" value="1"/>
</dbReference>
<keyword evidence="7" id="KW-1003">Cell membrane</keyword>
<evidence type="ECO:0000256" key="17">
    <source>
        <dbReference type="ARBA" id="ARBA00022984"/>
    </source>
</evidence>
<comment type="subcellular location">
    <subcellularLocation>
        <location evidence="1">Cell inner membrane</location>
        <topology evidence="1">Single-pass type II membrane protein</topology>
    </subcellularLocation>
</comment>
<comment type="pathway">
    <text evidence="2">Cell wall biogenesis; peptidoglycan biosynthesis.</text>
</comment>
<evidence type="ECO:0000256" key="2">
    <source>
        <dbReference type="ARBA" id="ARBA00004752"/>
    </source>
</evidence>
<dbReference type="InterPro" id="IPR023346">
    <property type="entry name" value="Lysozyme-like_dom_sf"/>
</dbReference>
<keyword evidence="30" id="KW-1185">Reference proteome</keyword>
<keyword evidence="9" id="KW-0121">Carboxypeptidase</keyword>
<evidence type="ECO:0000256" key="18">
    <source>
        <dbReference type="ARBA" id="ARBA00022989"/>
    </source>
</evidence>
<accession>A0A5K7Z4R1</accession>
<dbReference type="GO" id="GO:0006508">
    <property type="term" value="P:proteolysis"/>
    <property type="evidence" value="ECO:0007669"/>
    <property type="project" value="UniProtKB-KW"/>
</dbReference>
<evidence type="ECO:0000256" key="6">
    <source>
        <dbReference type="ARBA" id="ARBA00018638"/>
    </source>
</evidence>
<evidence type="ECO:0000256" key="4">
    <source>
        <dbReference type="ARBA" id="ARBA00007739"/>
    </source>
</evidence>
<evidence type="ECO:0000256" key="16">
    <source>
        <dbReference type="ARBA" id="ARBA00022968"/>
    </source>
</evidence>
<organism evidence="29 30">
    <name type="scientific">Desulfosarcina widdelii</name>
    <dbReference type="NCBI Taxonomy" id="947919"/>
    <lineage>
        <taxon>Bacteria</taxon>
        <taxon>Pseudomonadati</taxon>
        <taxon>Thermodesulfobacteriota</taxon>
        <taxon>Desulfobacteria</taxon>
        <taxon>Desulfobacterales</taxon>
        <taxon>Desulfosarcinaceae</taxon>
        <taxon>Desulfosarcina</taxon>
    </lineage>
</organism>
<evidence type="ECO:0000256" key="24">
    <source>
        <dbReference type="ARBA" id="ARBA00044770"/>
    </source>
</evidence>
<dbReference type="GO" id="GO:0009002">
    <property type="term" value="F:serine-type D-Ala-D-Ala carboxypeptidase activity"/>
    <property type="evidence" value="ECO:0007669"/>
    <property type="project" value="UniProtKB-EC"/>
</dbReference>
<evidence type="ECO:0000256" key="9">
    <source>
        <dbReference type="ARBA" id="ARBA00022645"/>
    </source>
</evidence>
<dbReference type="FunFam" id="1.10.3810.10:FF:000003">
    <property type="entry name" value="Penicillin-binding protein 1a"/>
    <property type="match status" value="1"/>
</dbReference>
<dbReference type="EMBL" id="AP021875">
    <property type="protein sequence ID" value="BBO76756.1"/>
    <property type="molecule type" value="Genomic_DNA"/>
</dbReference>
<evidence type="ECO:0000313" key="29">
    <source>
        <dbReference type="EMBL" id="BBO76756.1"/>
    </source>
</evidence>
<evidence type="ECO:0000256" key="22">
    <source>
        <dbReference type="ARBA" id="ARBA00023316"/>
    </source>
</evidence>
<dbReference type="Proteomes" id="UP000427769">
    <property type="component" value="Chromosome"/>
</dbReference>
<evidence type="ECO:0000256" key="25">
    <source>
        <dbReference type="ARBA" id="ARBA00049902"/>
    </source>
</evidence>
<keyword evidence="10" id="KW-0645">Protease</keyword>
<keyword evidence="17" id="KW-0573">Peptidoglycan synthesis</keyword>
<dbReference type="InterPro" id="IPR003029">
    <property type="entry name" value="S1_domain"/>
</dbReference>
<keyword evidence="12" id="KW-0808">Transferase</keyword>
<evidence type="ECO:0000256" key="14">
    <source>
        <dbReference type="ARBA" id="ARBA00022801"/>
    </source>
</evidence>
<evidence type="ECO:0000256" key="3">
    <source>
        <dbReference type="ARBA" id="ARBA00007090"/>
    </source>
</evidence>
<comment type="catalytic activity">
    <reaction evidence="23">
        <text>Preferential cleavage: (Ac)2-L-Lys-D-Ala-|-D-Ala. Also transpeptidation of peptidyl-alanyl moieties that are N-acyl substituents of D-alanine.</text>
        <dbReference type="EC" id="3.4.16.4"/>
    </reaction>
</comment>
<dbReference type="GO" id="GO:0046677">
    <property type="term" value="P:response to antibiotic"/>
    <property type="evidence" value="ECO:0007669"/>
    <property type="project" value="UniProtKB-KW"/>
</dbReference>
<evidence type="ECO:0000256" key="15">
    <source>
        <dbReference type="ARBA" id="ARBA00022960"/>
    </source>
</evidence>
<evidence type="ECO:0000256" key="23">
    <source>
        <dbReference type="ARBA" id="ARBA00034000"/>
    </source>
</evidence>
<dbReference type="SUPFAM" id="SSF53955">
    <property type="entry name" value="Lysozyme-like"/>
    <property type="match status" value="1"/>
</dbReference>
<dbReference type="EC" id="2.4.99.28" evidence="24"/>
<evidence type="ECO:0000256" key="7">
    <source>
        <dbReference type="ARBA" id="ARBA00022475"/>
    </source>
</evidence>